<dbReference type="Gene3D" id="2.40.50.100">
    <property type="match status" value="1"/>
</dbReference>
<dbReference type="AlphaFoldDB" id="A0A845DM30"/>
<name>A0A845DM30_9BACI</name>
<evidence type="ECO:0000259" key="1">
    <source>
        <dbReference type="Pfam" id="PF00364"/>
    </source>
</evidence>
<dbReference type="Proteomes" id="UP000460949">
    <property type="component" value="Unassembled WGS sequence"/>
</dbReference>
<evidence type="ECO:0000313" key="3">
    <source>
        <dbReference type="Proteomes" id="UP000460949"/>
    </source>
</evidence>
<dbReference type="RefSeq" id="WP_160834947.1">
    <property type="nucleotide sequence ID" value="NZ_JAIVAK010000004.1"/>
</dbReference>
<proteinExistence type="predicted"/>
<protein>
    <recommendedName>
        <fullName evidence="1">Lipoyl-binding domain-containing protein</fullName>
    </recommendedName>
</protein>
<accession>A0A845DM30</accession>
<sequence length="81" mass="9010">MRPEKIISPCYGEVTEVLVQNGEYVYEWEPLFVIRRDGTESKVAVGISGSLKKLYIKKGDKVSPATLLAEMEDDMVISGSD</sequence>
<dbReference type="Pfam" id="PF00364">
    <property type="entry name" value="Biotin_lipoyl"/>
    <property type="match status" value="1"/>
</dbReference>
<dbReference type="InterPro" id="IPR011053">
    <property type="entry name" value="Single_hybrid_motif"/>
</dbReference>
<comment type="caution">
    <text evidence="2">The sequence shown here is derived from an EMBL/GenBank/DDBJ whole genome shotgun (WGS) entry which is preliminary data.</text>
</comment>
<dbReference type="EMBL" id="WMET01000001">
    <property type="protein sequence ID" value="MYL18486.1"/>
    <property type="molecule type" value="Genomic_DNA"/>
</dbReference>
<reference evidence="2 3" key="1">
    <citation type="submission" date="2019-11" db="EMBL/GenBank/DDBJ databases">
        <title>Genome sequences of 17 halophilic strains isolated from different environments.</title>
        <authorList>
            <person name="Furrow R.E."/>
        </authorList>
    </citation>
    <scope>NUCLEOTIDE SEQUENCE [LARGE SCALE GENOMIC DNA]</scope>
    <source>
        <strain evidence="2 3">22511_23_Filter</strain>
    </source>
</reference>
<gene>
    <name evidence="2" type="ORF">GLW04_01210</name>
</gene>
<feature type="domain" description="Lipoyl-binding" evidence="1">
    <location>
        <begin position="6"/>
        <end position="71"/>
    </location>
</feature>
<organism evidence="2 3">
    <name type="scientific">Halobacillus litoralis</name>
    <dbReference type="NCBI Taxonomy" id="45668"/>
    <lineage>
        <taxon>Bacteria</taxon>
        <taxon>Bacillati</taxon>
        <taxon>Bacillota</taxon>
        <taxon>Bacilli</taxon>
        <taxon>Bacillales</taxon>
        <taxon>Bacillaceae</taxon>
        <taxon>Halobacillus</taxon>
    </lineage>
</organism>
<dbReference type="SUPFAM" id="SSF51230">
    <property type="entry name" value="Single hybrid motif"/>
    <property type="match status" value="1"/>
</dbReference>
<dbReference type="OrthoDB" id="2639611at2"/>
<dbReference type="InterPro" id="IPR000089">
    <property type="entry name" value="Biotin_lipoyl"/>
</dbReference>
<evidence type="ECO:0000313" key="2">
    <source>
        <dbReference type="EMBL" id="MYL18486.1"/>
    </source>
</evidence>